<proteinExistence type="predicted"/>
<protein>
    <submittedName>
        <fullName evidence="1">Uncharacterized protein</fullName>
    </submittedName>
</protein>
<name>A0ACD5EM95_9HYPH</name>
<dbReference type="Proteomes" id="UP000078465">
    <property type="component" value="Chromosome"/>
</dbReference>
<accession>A0ACD5EM95</accession>
<sequence length="328" mass="37142">MLNKLAQIVAGPVSQRIDAVISRAISGQRQQLDDLMILQGRALALQNAARAPFDRLQDAEFKVFSQFGEDGILQHLIRETGISRDETSFVEFGVQDYSESCTRFLLMNDHWRGMIIDGSKEYMDHVRGQDLYWRHDLTAVTAWIDRDNINDLIGDAGFSGDIGILSVDIDGNDYWVWERINVVNPVIVVVEWNSVFGPDYSISVPYDPKFQREKAHYSNLFWGASIAAFEYLAGQKGYAFMGSNTVGNNLFFVRKDRLGRLKPTSAVNAYVESRFRDSRDSNGKLNFLGGQRRRLEIIDVPVVDVKSGQTTTLRTLTPPKPMAKEDYV</sequence>
<dbReference type="EMBL" id="CP171853">
    <property type="protein sequence ID" value="XKM40150.1"/>
    <property type="molecule type" value="Genomic_DNA"/>
</dbReference>
<evidence type="ECO:0000313" key="2">
    <source>
        <dbReference type="Proteomes" id="UP000078465"/>
    </source>
</evidence>
<reference evidence="1" key="1">
    <citation type="submission" date="2024-10" db="EMBL/GenBank/DDBJ databases">
        <title>Strain of Rhizobium-related bacteria isolated fromm roots of Vavilovia formosa.</title>
        <authorList>
            <person name="Kimeklis A."/>
            <person name="Afonin A."/>
        </authorList>
    </citation>
    <scope>NUCLEOTIDE SEQUENCE</scope>
    <source>
        <strain evidence="1">Vaf-46</strain>
    </source>
</reference>
<organism evidence="1 2">
    <name type="scientific">Rhizobium ruizarguesonis</name>
    <dbReference type="NCBI Taxonomy" id="2081791"/>
    <lineage>
        <taxon>Bacteria</taxon>
        <taxon>Pseudomonadati</taxon>
        <taxon>Pseudomonadota</taxon>
        <taxon>Alphaproteobacteria</taxon>
        <taxon>Hyphomicrobiales</taxon>
        <taxon>Rhizobiaceae</taxon>
        <taxon>Rhizobium/Agrobacterium group</taxon>
        <taxon>Rhizobium</taxon>
    </lineage>
</organism>
<gene>
    <name evidence="1" type="ORF">A4U53_029665</name>
</gene>
<evidence type="ECO:0000313" key="1">
    <source>
        <dbReference type="EMBL" id="XKM40150.1"/>
    </source>
</evidence>